<dbReference type="InterPro" id="IPR013766">
    <property type="entry name" value="Thioredoxin_domain"/>
</dbReference>
<evidence type="ECO:0000256" key="1">
    <source>
        <dbReference type="ARBA" id="ARBA00026148"/>
    </source>
</evidence>
<gene>
    <name evidence="3" type="ORF">MEDL_39006</name>
</gene>
<dbReference type="EMBL" id="CAJPWZ010001862">
    <property type="protein sequence ID" value="CAG2225876.1"/>
    <property type="molecule type" value="Genomic_DNA"/>
</dbReference>
<evidence type="ECO:0000313" key="3">
    <source>
        <dbReference type="EMBL" id="CAG2225876.1"/>
    </source>
</evidence>
<dbReference type="CDD" id="cd02989">
    <property type="entry name" value="Phd_like_TxnDC9"/>
    <property type="match status" value="1"/>
</dbReference>
<dbReference type="PANTHER" id="PTHR21148">
    <property type="entry name" value="THIOREDOXIN DOMAIN-CONTAINING PROTEIN 9"/>
    <property type="match status" value="1"/>
</dbReference>
<organism evidence="3 4">
    <name type="scientific">Mytilus edulis</name>
    <name type="common">Blue mussel</name>
    <dbReference type="NCBI Taxonomy" id="6550"/>
    <lineage>
        <taxon>Eukaryota</taxon>
        <taxon>Metazoa</taxon>
        <taxon>Spiralia</taxon>
        <taxon>Lophotrochozoa</taxon>
        <taxon>Mollusca</taxon>
        <taxon>Bivalvia</taxon>
        <taxon>Autobranchia</taxon>
        <taxon>Pteriomorphia</taxon>
        <taxon>Mytilida</taxon>
        <taxon>Mytiloidea</taxon>
        <taxon>Mytilidae</taxon>
        <taxon>Mytilinae</taxon>
        <taxon>Mytilus</taxon>
    </lineage>
</organism>
<keyword evidence="4" id="KW-1185">Reference proteome</keyword>
<accession>A0A8S3SYA2</accession>
<name>A0A8S3SYA2_MYTED</name>
<reference evidence="3" key="1">
    <citation type="submission" date="2021-03" db="EMBL/GenBank/DDBJ databases">
        <authorList>
            <person name="Bekaert M."/>
        </authorList>
    </citation>
    <scope>NUCLEOTIDE SEQUENCE</scope>
</reference>
<feature type="domain" description="Thioredoxin" evidence="2">
    <location>
        <begin position="67"/>
        <end position="151"/>
    </location>
</feature>
<evidence type="ECO:0000259" key="2">
    <source>
        <dbReference type="Pfam" id="PF00085"/>
    </source>
</evidence>
<dbReference type="Proteomes" id="UP000683360">
    <property type="component" value="Unassembled WGS sequence"/>
</dbReference>
<proteinExistence type="predicted"/>
<dbReference type="SUPFAM" id="SSF52833">
    <property type="entry name" value="Thioredoxin-like"/>
    <property type="match status" value="1"/>
</dbReference>
<dbReference type="Pfam" id="PF00085">
    <property type="entry name" value="Thioredoxin"/>
    <property type="match status" value="1"/>
</dbReference>
<dbReference type="AlphaFoldDB" id="A0A8S3SYA2"/>
<dbReference type="OrthoDB" id="10257948at2759"/>
<comment type="caution">
    <text evidence="3">The sequence shown here is derived from an EMBL/GenBank/DDBJ whole genome shotgun (WGS) entry which is preliminary data.</text>
</comment>
<sequence length="243" mass="27718">MATTSSRAEEILNDEALAEEELLDELENAEIPAYIREARLDMLKKHAVNLNEMKEKQHGQYTEITEEKKFLDLTTTEKKCIVHFYHSDFRRCAIMDTHLEALATKHFETKFAKINVDICKFFVEKLKIRTLPAVFCFINGQVVDKITGFEELGNTDDFQTSTLEGLLGISGVIQCTQEDKTKRQSLVLKNPVKMTTVTLVNRMKMIGIKLLCSNRNLMKGGLNITASRKSKANFDIFKLPSSF</sequence>
<dbReference type="Gene3D" id="3.40.30.10">
    <property type="entry name" value="Glutaredoxin"/>
    <property type="match status" value="1"/>
</dbReference>
<evidence type="ECO:0000313" key="4">
    <source>
        <dbReference type="Proteomes" id="UP000683360"/>
    </source>
</evidence>
<protein>
    <recommendedName>
        <fullName evidence="1">Thioredoxin domain-containing protein 9</fullName>
    </recommendedName>
</protein>
<dbReference type="InterPro" id="IPR036249">
    <property type="entry name" value="Thioredoxin-like_sf"/>
</dbReference>